<proteinExistence type="inferred from homology"/>
<organism evidence="5 6">
    <name type="scientific">Ziziphus jujuba</name>
    <name type="common">Chinese jujube</name>
    <name type="synonym">Ziziphus sativa</name>
    <dbReference type="NCBI Taxonomy" id="326968"/>
    <lineage>
        <taxon>Eukaryota</taxon>
        <taxon>Viridiplantae</taxon>
        <taxon>Streptophyta</taxon>
        <taxon>Embryophyta</taxon>
        <taxon>Tracheophyta</taxon>
        <taxon>Spermatophyta</taxon>
        <taxon>Magnoliopsida</taxon>
        <taxon>eudicotyledons</taxon>
        <taxon>Gunneridae</taxon>
        <taxon>Pentapetalae</taxon>
        <taxon>rosids</taxon>
        <taxon>fabids</taxon>
        <taxon>Rosales</taxon>
        <taxon>Rhamnaceae</taxon>
        <taxon>Paliureae</taxon>
        <taxon>Ziziphus</taxon>
    </lineage>
</organism>
<keyword evidence="2" id="KW-0325">Glycoprotein</keyword>
<dbReference type="GO" id="GO:0003993">
    <property type="term" value="F:acid phosphatase activity"/>
    <property type="evidence" value="ECO:0007669"/>
    <property type="project" value="InterPro"/>
</dbReference>
<evidence type="ECO:0000256" key="3">
    <source>
        <dbReference type="PIRNR" id="PIRNR002674"/>
    </source>
</evidence>
<accession>A0A6P3YWW2</accession>
<name>A0A6P3YWW2_ZIZJJ</name>
<dbReference type="AlphaFoldDB" id="A0A6P3YWW2"/>
<evidence type="ECO:0000256" key="2">
    <source>
        <dbReference type="ARBA" id="ARBA00023180"/>
    </source>
</evidence>
<dbReference type="InterPro" id="IPR005519">
    <property type="entry name" value="Acid_phosphat_B-like"/>
</dbReference>
<dbReference type="KEGG" id="zju:107404406"/>
<dbReference type="CDD" id="cd07535">
    <property type="entry name" value="HAD_VSP"/>
    <property type="match status" value="1"/>
</dbReference>
<gene>
    <name evidence="6" type="primary">LOC107404406</name>
</gene>
<keyword evidence="3" id="KW-0758">Storage protein</keyword>
<dbReference type="Gene3D" id="3.40.50.1000">
    <property type="entry name" value="HAD superfamily/HAD-like"/>
    <property type="match status" value="1"/>
</dbReference>
<dbReference type="Proteomes" id="UP001652623">
    <property type="component" value="Chromosome 8"/>
</dbReference>
<feature type="signal peptide" evidence="4">
    <location>
        <begin position="1"/>
        <end position="19"/>
    </location>
</feature>
<dbReference type="Pfam" id="PF03767">
    <property type="entry name" value="Acid_phosphat_B"/>
    <property type="match status" value="1"/>
</dbReference>
<evidence type="ECO:0000313" key="6">
    <source>
        <dbReference type="RefSeq" id="XP_015866840.2"/>
    </source>
</evidence>
<evidence type="ECO:0000256" key="1">
    <source>
        <dbReference type="ARBA" id="ARBA00022729"/>
    </source>
</evidence>
<evidence type="ECO:0000256" key="4">
    <source>
        <dbReference type="SAM" id="SignalP"/>
    </source>
</evidence>
<dbReference type="InParanoid" id="A0A6P3YWW2"/>
<dbReference type="InterPro" id="IPR014403">
    <property type="entry name" value="APS1/VSP"/>
</dbReference>
<dbReference type="FunCoup" id="A0A6P3YWW2">
    <property type="interactions" value="192"/>
</dbReference>
<dbReference type="InterPro" id="IPR036412">
    <property type="entry name" value="HAD-like_sf"/>
</dbReference>
<dbReference type="NCBIfam" id="TIGR01675">
    <property type="entry name" value="plant-AP"/>
    <property type="match status" value="1"/>
</dbReference>
<evidence type="ECO:0000313" key="5">
    <source>
        <dbReference type="Proteomes" id="UP001652623"/>
    </source>
</evidence>
<sequence length="267" mass="31225">MIFVPRLFLLFSLFSIVFSHESVDSHLLPRPLILEYPDYKETHFKELKEEIRLQCTSWRFAVEANNLNPWKTIPQECADYVKDYMTGREYVIDLQRVSEEAMVYAKTVELTGDGKDVWIFDIDETLLSNLPYYAEHGYGLEIFDHGEFDKWVEKGMSPAIQPSLKLYDEVLRLGYQVFLMTGRNERHWGTTVENLINAGFRDWDKLILRGSDDHGKLATIYKSEKRSEMEKEGYRILGNSGDQWSDLLGTSMSSRSFKLPNPMYYIP</sequence>
<dbReference type="InterPro" id="IPR010028">
    <property type="entry name" value="Acid_phosphatase_pln"/>
</dbReference>
<dbReference type="PANTHER" id="PTHR31284">
    <property type="entry name" value="ACID PHOSPHATASE-LIKE PROTEIN"/>
    <property type="match status" value="1"/>
</dbReference>
<reference evidence="6" key="1">
    <citation type="submission" date="2025-08" db="UniProtKB">
        <authorList>
            <consortium name="RefSeq"/>
        </authorList>
    </citation>
    <scope>IDENTIFICATION</scope>
    <source>
        <tissue evidence="6">Seedling</tissue>
    </source>
</reference>
<keyword evidence="5" id="KW-1185">Reference proteome</keyword>
<dbReference type="GeneID" id="107404406"/>
<dbReference type="SUPFAM" id="SSF56784">
    <property type="entry name" value="HAD-like"/>
    <property type="match status" value="1"/>
</dbReference>
<protein>
    <submittedName>
        <fullName evidence="6">Acid phosphatase 1</fullName>
    </submittedName>
</protein>
<dbReference type="RefSeq" id="XP_015866840.2">
    <property type="nucleotide sequence ID" value="XM_016011354.4"/>
</dbReference>
<feature type="chain" id="PRO_5045667876" evidence="4">
    <location>
        <begin position="20"/>
        <end position="267"/>
    </location>
</feature>
<dbReference type="InterPro" id="IPR023214">
    <property type="entry name" value="HAD_sf"/>
</dbReference>
<dbReference type="PANTHER" id="PTHR31284:SF7">
    <property type="entry name" value="ACID PHOSPHATASE-LIKE PROTEIN"/>
    <property type="match status" value="1"/>
</dbReference>
<comment type="similarity">
    <text evidence="3">Belongs to the APS1/VSP family.</text>
</comment>
<dbReference type="GO" id="GO:0045735">
    <property type="term" value="F:nutrient reservoir activity"/>
    <property type="evidence" value="ECO:0007669"/>
    <property type="project" value="UniProtKB-UniRule"/>
</dbReference>
<comment type="function">
    <text evidence="3">May function as somatic storage protein during early seedling development.</text>
</comment>
<dbReference type="PIRSF" id="PIRSF002674">
    <property type="entry name" value="VSP"/>
    <property type="match status" value="1"/>
</dbReference>
<keyword evidence="1 4" id="KW-0732">Signal</keyword>